<dbReference type="PANTHER" id="PTHR46730">
    <property type="entry name" value="POLYCYSTIN-1"/>
    <property type="match status" value="1"/>
</dbReference>
<comment type="similarity">
    <text evidence="2">Belongs to the polycystin family.</text>
</comment>
<keyword evidence="12" id="KW-1185">Reference proteome</keyword>
<feature type="transmembrane region" description="Helical" evidence="9">
    <location>
        <begin position="144"/>
        <end position="165"/>
    </location>
</feature>
<feature type="transmembrane region" description="Helical" evidence="9">
    <location>
        <begin position="185"/>
        <end position="204"/>
    </location>
</feature>
<dbReference type="Proteomes" id="UP001619887">
    <property type="component" value="Unassembled WGS sequence"/>
</dbReference>
<reference evidence="11 12" key="2">
    <citation type="journal article" date="2024" name="G3 (Bethesda)">
        <title>The genome of the cryopelagic Antarctic bald notothen, Trematomus borchgrevinki.</title>
        <authorList>
            <person name="Rayamajhi N."/>
            <person name="Rivera-Colon A.G."/>
            <person name="Minhas B.F."/>
            <person name="Cheng C.C."/>
            <person name="Catchen J.M."/>
        </authorList>
    </citation>
    <scope>NUCLEOTIDE SEQUENCE [LARGE SCALE GENOMIC DNA]</scope>
    <source>
        <strain evidence="11">AGRC-2024</strain>
    </source>
</reference>
<evidence type="ECO:0000256" key="4">
    <source>
        <dbReference type="ARBA" id="ARBA00022737"/>
    </source>
</evidence>
<comment type="caution">
    <text evidence="11">The sequence shown here is derived from an EMBL/GenBank/DDBJ whole genome shotgun (WGS) entry which is preliminary data.</text>
</comment>
<dbReference type="PRINTS" id="PR00500">
    <property type="entry name" value="POLYCYSTIN1"/>
</dbReference>
<dbReference type="Gene3D" id="2.60.60.20">
    <property type="entry name" value="PLAT/LH2 domain"/>
    <property type="match status" value="1"/>
</dbReference>
<accession>A0ABD2FH47</accession>
<sequence length="1129" mass="127238">MVLKGEDGFSQTRQLHVPGCTLFRRNSQDTFIISAADSLGPVWGVHIWHDNSGPSPSWNIKHLDVSEVSRGQLKGRAWLFVAQCWLAVNQSDGRVERILGKCTRGIGFFKMLSLKLSDYLADYHIWISLYSCPCPNAFTHTQRLCVSLLLLLGYACVSTLIISQMDDQLPFLFGCVEATAVSVRTGLLSVCVVLPAAAVISFLFRQKEVERVQHAKSRTTGKDFLQDDCSVSGSISEPHLSWSVLQLWAQDTWRKKYQGTDLPSVSPKILVNKITDKEPEITTLCSLLLINEGDNANQTPPGKEFGTRDGGQEPRSVDGGSSDGSLEEDVRLKGGGFRSHWGLYLAWTLCLLMSLCCLVLSAVLGMRFSSSKVLLWMHSLFFSLVFCIFIIQPALISAVAVVVSFWFRNRSDFHTSSSIREFENLQSHQAAFPQDRGSYLEQLLGARQRVRFLRLVRPPTPAELRKTRGKKRRETLIQNTLRDLSVCGSMLLLMLCISYGGSFTDHYQLNEAVRKQFTRGHDNAFMSIQKHEDWWLWAQKNLLHSLYKNSSSTEQSHILIGEPILWREESSAFQRKVSSVTLVPESLLSFWSGIRSSSHKQTKDSVPPGTFGQSASVGLGHTKSAAASKLKLLQSDGWLDGHTVSLHFTLFSPAPNLFTSVTLHTEQSPPAGLLPSARVQSVGGCHSPAVGDYGVMVCQLLFLVLSLLQLCRQVYAVGEQGLMGYWRTPCNWLEVSLLTVSLLYYIYYIYRSVIVLEVVELLHKHSYRGHVDVSLLATWEQCIRSLRGVTLYLLTMKCVTVLRVNSSDSLLTRSLCSLLSPTISCVILMVALSCAGNLLFVQSSWSFSSLPRSFRTLLRHCWGLRALRGLHRSERDLLYCGLLFLSSGLWTAVVIGVMSSLVRRAKRSGGRGNVLTMAELSRYIRRKISEVTWQRRQAWTEHHLEGKTYYFEEFESLLDELLFRLSALSNSLHQTLPSKAHRYREDSPAFSHTQRINMHAQDFVRTQEETLPASHLLRSELELEDMPFLQQRNQRGGCPFSDVVVGLDNSQQPGTRAGENPKDQELQTYLKTQNYPSRPETLIRVWTEDVLEKQSDPWTEINDKTQAPQTEMVVEVLVHEEPGRVESDQ</sequence>
<evidence type="ECO:0000256" key="8">
    <source>
        <dbReference type="SAM" id="MobiDB-lite"/>
    </source>
</evidence>
<evidence type="ECO:0000256" key="2">
    <source>
        <dbReference type="ARBA" id="ARBA00007200"/>
    </source>
</evidence>
<comment type="caution">
    <text evidence="7">Lacks conserved residue(s) required for the propagation of feature annotation.</text>
</comment>
<evidence type="ECO:0000256" key="1">
    <source>
        <dbReference type="ARBA" id="ARBA00004141"/>
    </source>
</evidence>
<keyword evidence="3 9" id="KW-0812">Transmembrane</keyword>
<reference evidence="11 12" key="1">
    <citation type="journal article" date="2022" name="G3 (Bethesda)">
        <title>Evaluating Illumina-, Nanopore-, and PacBio-based genome assembly strategies with the bald notothen, Trematomus borchgrevinki.</title>
        <authorList>
            <person name="Rayamajhi N."/>
            <person name="Cheng C.C."/>
            <person name="Catchen J.M."/>
        </authorList>
    </citation>
    <scope>NUCLEOTIDE SEQUENCE [LARGE SCALE GENOMIC DNA]</scope>
    <source>
        <strain evidence="11">AGRC-2024</strain>
    </source>
</reference>
<evidence type="ECO:0000259" key="10">
    <source>
        <dbReference type="PROSITE" id="PS50095"/>
    </source>
</evidence>
<keyword evidence="6 9" id="KW-0472">Membrane</keyword>
<dbReference type="GO" id="GO:0016020">
    <property type="term" value="C:membrane"/>
    <property type="evidence" value="ECO:0007669"/>
    <property type="project" value="UniProtKB-SubCell"/>
</dbReference>
<dbReference type="EMBL" id="JBIYXZ010002090">
    <property type="protein sequence ID" value="KAL3040986.1"/>
    <property type="molecule type" value="Genomic_DNA"/>
</dbReference>
<evidence type="ECO:0000256" key="3">
    <source>
        <dbReference type="ARBA" id="ARBA00022692"/>
    </source>
</evidence>
<dbReference type="InterPro" id="IPR001024">
    <property type="entry name" value="PLAT/LH2_dom"/>
</dbReference>
<name>A0ABD2FH47_PAGBO</name>
<evidence type="ECO:0000313" key="11">
    <source>
        <dbReference type="EMBL" id="KAL3040986.1"/>
    </source>
</evidence>
<feature type="region of interest" description="Disordered" evidence="8">
    <location>
        <begin position="295"/>
        <end position="326"/>
    </location>
</feature>
<keyword evidence="5 9" id="KW-1133">Transmembrane helix</keyword>
<dbReference type="PANTHER" id="PTHR46730:SF4">
    <property type="entry name" value="POLYCYSTIC KIDNEY DISEASE PROTEIN 1-LIKE 1"/>
    <property type="match status" value="1"/>
</dbReference>
<dbReference type="AlphaFoldDB" id="A0ABD2FH47"/>
<feature type="transmembrane region" description="Helical" evidence="9">
    <location>
        <begin position="877"/>
        <end position="898"/>
    </location>
</feature>
<dbReference type="SUPFAM" id="SSF49723">
    <property type="entry name" value="Lipase/lipooxygenase domain (PLAT/LH2 domain)"/>
    <property type="match status" value="1"/>
</dbReference>
<dbReference type="Pfam" id="PF08016">
    <property type="entry name" value="PKD_channel"/>
    <property type="match status" value="1"/>
</dbReference>
<dbReference type="Pfam" id="PF01477">
    <property type="entry name" value="PLAT"/>
    <property type="match status" value="1"/>
</dbReference>
<protein>
    <recommendedName>
        <fullName evidence="10">PLAT domain-containing protein</fullName>
    </recommendedName>
</protein>
<feature type="transmembrane region" description="Helical" evidence="9">
    <location>
        <begin position="341"/>
        <end position="368"/>
    </location>
</feature>
<feature type="compositionally biased region" description="Basic and acidic residues" evidence="8">
    <location>
        <begin position="305"/>
        <end position="316"/>
    </location>
</feature>
<evidence type="ECO:0000256" key="5">
    <source>
        <dbReference type="ARBA" id="ARBA00022989"/>
    </source>
</evidence>
<evidence type="ECO:0000256" key="9">
    <source>
        <dbReference type="SAM" id="Phobius"/>
    </source>
</evidence>
<evidence type="ECO:0000256" key="6">
    <source>
        <dbReference type="ARBA" id="ARBA00023136"/>
    </source>
</evidence>
<gene>
    <name evidence="11" type="ORF">OYC64_011878</name>
</gene>
<evidence type="ECO:0000256" key="7">
    <source>
        <dbReference type="PROSITE-ProRule" id="PRU00152"/>
    </source>
</evidence>
<comment type="subcellular location">
    <subcellularLocation>
        <location evidence="1">Membrane</location>
        <topology evidence="1">Multi-pass membrane protein</topology>
    </subcellularLocation>
</comment>
<feature type="transmembrane region" description="Helical" evidence="9">
    <location>
        <begin position="380"/>
        <end position="407"/>
    </location>
</feature>
<evidence type="ECO:0000313" key="12">
    <source>
        <dbReference type="Proteomes" id="UP001619887"/>
    </source>
</evidence>
<organism evidence="11 12">
    <name type="scientific">Pagothenia borchgrevinki</name>
    <name type="common">Bald rockcod</name>
    <name type="synonym">Trematomus borchgrevinki</name>
    <dbReference type="NCBI Taxonomy" id="8213"/>
    <lineage>
        <taxon>Eukaryota</taxon>
        <taxon>Metazoa</taxon>
        <taxon>Chordata</taxon>
        <taxon>Craniata</taxon>
        <taxon>Vertebrata</taxon>
        <taxon>Euteleostomi</taxon>
        <taxon>Actinopterygii</taxon>
        <taxon>Neopterygii</taxon>
        <taxon>Teleostei</taxon>
        <taxon>Neoteleostei</taxon>
        <taxon>Acanthomorphata</taxon>
        <taxon>Eupercaria</taxon>
        <taxon>Perciformes</taxon>
        <taxon>Notothenioidei</taxon>
        <taxon>Nototheniidae</taxon>
        <taxon>Pagothenia</taxon>
    </lineage>
</organism>
<feature type="transmembrane region" description="Helical" evidence="9">
    <location>
        <begin position="732"/>
        <end position="750"/>
    </location>
</feature>
<dbReference type="InterPro" id="IPR013122">
    <property type="entry name" value="PKD1_2_channel"/>
</dbReference>
<feature type="domain" description="PLAT" evidence="10">
    <location>
        <begin position="1"/>
        <end position="100"/>
    </location>
</feature>
<keyword evidence="4" id="KW-0677">Repeat</keyword>
<feature type="transmembrane region" description="Helical" evidence="9">
    <location>
        <begin position="818"/>
        <end position="840"/>
    </location>
</feature>
<dbReference type="InterPro" id="IPR000434">
    <property type="entry name" value="PC1"/>
</dbReference>
<proteinExistence type="inferred from homology"/>
<dbReference type="InterPro" id="IPR036392">
    <property type="entry name" value="PLAT/LH2_dom_sf"/>
</dbReference>
<dbReference type="Pfam" id="PF20519">
    <property type="entry name" value="Polycystin_dom"/>
    <property type="match status" value="1"/>
</dbReference>
<dbReference type="PROSITE" id="PS50095">
    <property type="entry name" value="PLAT"/>
    <property type="match status" value="1"/>
</dbReference>
<dbReference type="InterPro" id="IPR046791">
    <property type="entry name" value="Polycystin_dom"/>
</dbReference>